<dbReference type="EMBL" id="QEWK01000030">
    <property type="protein sequence ID" value="RXX20036.1"/>
    <property type="molecule type" value="Genomic_DNA"/>
</dbReference>
<accession>A0A4Q2FLW3</accession>
<dbReference type="AlphaFoldDB" id="A0A4Q2FLW3"/>
<sequence length="63" mass="6344">MTSPFPAGSNTLIICLTGRDFEPGHAVRLVIAGGDISVRGGLAGRPVTIFADASGPLQLPVVG</sequence>
<reference evidence="1 2" key="1">
    <citation type="submission" date="2018-05" db="EMBL/GenBank/DDBJ databases">
        <title>Streptococcus from otitis media.</title>
        <authorList>
            <person name="Wayes A.M."/>
            <person name="Jakubovics N.S."/>
        </authorList>
    </citation>
    <scope>NUCLEOTIDE SEQUENCE [LARGE SCALE GENOMIC DNA]</scope>
    <source>
        <strain evidence="1 2">NU39</strain>
    </source>
</reference>
<protein>
    <submittedName>
        <fullName evidence="1">Uncharacterized protein</fullName>
    </submittedName>
</protein>
<evidence type="ECO:0000313" key="2">
    <source>
        <dbReference type="Proteomes" id="UP000289921"/>
    </source>
</evidence>
<evidence type="ECO:0000313" key="1">
    <source>
        <dbReference type="EMBL" id="RXX20036.1"/>
    </source>
</evidence>
<name>A0A4Q2FLW3_STROR</name>
<comment type="caution">
    <text evidence="1">The sequence shown here is derived from an EMBL/GenBank/DDBJ whole genome shotgun (WGS) entry which is preliminary data.</text>
</comment>
<gene>
    <name evidence="1" type="ORF">DF217_10185</name>
</gene>
<dbReference type="Proteomes" id="UP000289921">
    <property type="component" value="Unassembled WGS sequence"/>
</dbReference>
<organism evidence="1 2">
    <name type="scientific">Streptococcus oralis</name>
    <dbReference type="NCBI Taxonomy" id="1303"/>
    <lineage>
        <taxon>Bacteria</taxon>
        <taxon>Bacillati</taxon>
        <taxon>Bacillota</taxon>
        <taxon>Bacilli</taxon>
        <taxon>Lactobacillales</taxon>
        <taxon>Streptococcaceae</taxon>
        <taxon>Streptococcus</taxon>
    </lineage>
</organism>
<proteinExistence type="predicted"/>